<comment type="caution">
    <text evidence="1">The sequence shown here is derived from an EMBL/GenBank/DDBJ whole genome shotgun (WGS) entry which is preliminary data.</text>
</comment>
<protein>
    <submittedName>
        <fullName evidence="1">Major facilitator superfamily domain-containing protein</fullName>
    </submittedName>
</protein>
<accession>A0ACB8QQT2</accession>
<reference evidence="1" key="2">
    <citation type="journal article" date="2022" name="New Phytol.">
        <title>Evolutionary transition to the ectomycorrhizal habit in the genomes of a hyperdiverse lineage of mushroom-forming fungi.</title>
        <authorList>
            <person name="Looney B."/>
            <person name="Miyauchi S."/>
            <person name="Morin E."/>
            <person name="Drula E."/>
            <person name="Courty P.E."/>
            <person name="Kohler A."/>
            <person name="Kuo A."/>
            <person name="LaButti K."/>
            <person name="Pangilinan J."/>
            <person name="Lipzen A."/>
            <person name="Riley R."/>
            <person name="Andreopoulos W."/>
            <person name="He G."/>
            <person name="Johnson J."/>
            <person name="Nolan M."/>
            <person name="Tritt A."/>
            <person name="Barry K.W."/>
            <person name="Grigoriev I.V."/>
            <person name="Nagy L.G."/>
            <person name="Hibbett D."/>
            <person name="Henrissat B."/>
            <person name="Matheny P.B."/>
            <person name="Labbe J."/>
            <person name="Martin F.M."/>
        </authorList>
    </citation>
    <scope>NUCLEOTIDE SEQUENCE</scope>
    <source>
        <strain evidence="1">EC-137</strain>
    </source>
</reference>
<evidence type="ECO:0000313" key="2">
    <source>
        <dbReference type="Proteomes" id="UP000814128"/>
    </source>
</evidence>
<gene>
    <name evidence="1" type="ORF">K488DRAFT_77513</name>
</gene>
<dbReference type="EMBL" id="MU273507">
    <property type="protein sequence ID" value="KAI0034037.1"/>
    <property type="molecule type" value="Genomic_DNA"/>
</dbReference>
<dbReference type="Proteomes" id="UP000814128">
    <property type="component" value="Unassembled WGS sequence"/>
</dbReference>
<keyword evidence="2" id="KW-1185">Reference proteome</keyword>
<evidence type="ECO:0000313" key="1">
    <source>
        <dbReference type="EMBL" id="KAI0034037.1"/>
    </source>
</evidence>
<proteinExistence type="predicted"/>
<organism evidence="1 2">
    <name type="scientific">Vararia minispora EC-137</name>
    <dbReference type="NCBI Taxonomy" id="1314806"/>
    <lineage>
        <taxon>Eukaryota</taxon>
        <taxon>Fungi</taxon>
        <taxon>Dikarya</taxon>
        <taxon>Basidiomycota</taxon>
        <taxon>Agaricomycotina</taxon>
        <taxon>Agaricomycetes</taxon>
        <taxon>Russulales</taxon>
        <taxon>Lachnocladiaceae</taxon>
        <taxon>Vararia</taxon>
    </lineage>
</organism>
<reference evidence="1" key="1">
    <citation type="submission" date="2021-02" db="EMBL/GenBank/DDBJ databases">
        <authorList>
            <consortium name="DOE Joint Genome Institute"/>
            <person name="Ahrendt S."/>
            <person name="Looney B.P."/>
            <person name="Miyauchi S."/>
            <person name="Morin E."/>
            <person name="Drula E."/>
            <person name="Courty P.E."/>
            <person name="Chicoki N."/>
            <person name="Fauchery L."/>
            <person name="Kohler A."/>
            <person name="Kuo A."/>
            <person name="Labutti K."/>
            <person name="Pangilinan J."/>
            <person name="Lipzen A."/>
            <person name="Riley R."/>
            <person name="Andreopoulos W."/>
            <person name="He G."/>
            <person name="Johnson J."/>
            <person name="Barry K.W."/>
            <person name="Grigoriev I.V."/>
            <person name="Nagy L."/>
            <person name="Hibbett D."/>
            <person name="Henrissat B."/>
            <person name="Matheny P.B."/>
            <person name="Labbe J."/>
            <person name="Martin F."/>
        </authorList>
    </citation>
    <scope>NUCLEOTIDE SEQUENCE</scope>
    <source>
        <strain evidence="1">EC-137</strain>
    </source>
</reference>
<name>A0ACB8QQT2_9AGAM</name>
<sequence>MASSIVHEDGISLMQSSARSRSSITSSTLAEDIIQASRNEKRDPFLVKFGEDEPDNPQNWSRSKKRWLTILASLLALNATFASAAPSLIIEQIEQAFGFSQEVGSLVVAIFIAGYCCGPICQGPLSEQVGRRPVLLVSFLCYTGFQVGCALSKNTESVLIFRLLSGIFAAAPLTVSGGIISDIWDAKTRGIAMTWFSAAPFAGPFLGPTARIGVGSWVLTIFAGSCFILILFFLTETYPPVLLTRKAKWLRKTTGDVRYHSPLEMGHTKLGLRVKNILIVPFQLLFLEPVLVALTIYMSFMYGCIYLLFEFTEGHNLDAGVSGLIFLPVTIGGILYIIVYVPRYNTTVDKYAPHPVPAEKRLEVTLLAAPLFLISLFWFGWTSYPWIPLWSPMFAGGLMGFSILLISFSLLDYIVDTYTTHAATALSSNTIVRSAFGAAFPLFARQMFEGLNPRWASTLLGCFAGIMMPIPYLLINFGPALRRRSKFTPTISNGIPERAPADQA</sequence>